<feature type="domain" description="GGDEF" evidence="3">
    <location>
        <begin position="246"/>
        <end position="379"/>
    </location>
</feature>
<accession>A0A3B1AMB6</accession>
<feature type="domain" description="EAL" evidence="2">
    <location>
        <begin position="388"/>
        <end position="646"/>
    </location>
</feature>
<dbReference type="Gene3D" id="3.20.20.450">
    <property type="entry name" value="EAL domain"/>
    <property type="match status" value="1"/>
</dbReference>
<dbReference type="InterPro" id="IPR035919">
    <property type="entry name" value="EAL_sf"/>
</dbReference>
<dbReference type="Pfam" id="PF00563">
    <property type="entry name" value="EAL"/>
    <property type="match status" value="1"/>
</dbReference>
<dbReference type="FunFam" id="3.20.20.450:FF:000001">
    <property type="entry name" value="Cyclic di-GMP phosphodiesterase yahA"/>
    <property type="match status" value="1"/>
</dbReference>
<dbReference type="InterPro" id="IPR000160">
    <property type="entry name" value="GGDEF_dom"/>
</dbReference>
<sequence>MSNTNFHGFHELNDSQIAQVKRAASNELARRSTPAAFVYLIAMAIIIMGSSFDTDYPWVIYSAMAIFTITFAIRFVTLVRFNAIYDSSPRTWNILISSAVITTSITWGIISSLSIYYYQTSWTPLLVTGATAAIVAGGLFSLGIYKRLTQIHITAILLPNFIGSMLVGGYGIAIYFITFLVYCLIQSRYVYTEFWNARINAVRLDAETQQRLHQLTYLDSLTNLPNRELFHDRLQQAIHDSKRRNTICGVMFVGLDRFSKINDTLGHHSGDDLLKAVSRRIKDVLRENDTVSRYSGDTFALIINSLDDAQDAARIANKIIEAFALPFEISDLELFITTSIGISLFPDDGDEQENLIKSAESTMYKVKQQGGSNYQYYKTDIHAESMEQLQLEAKLRRALEKNEFVLYYQPKVNLHDGTLSGFEALMRWFPQNSEQESEMVSPVTFIPILESTGLIVPVGEWVLRQACIQAKEWQKVCTNKFRMAVNLSARQFKHDGLAEMVARVLGETGLEPEWLELEITESMLMEDTDYTLSVLQQLQDMGVHLSIDDFGTGYSSLAYLKRMPINTLKIDRSFVKDITTDSSDAAVVQTIIAMAHNLNLTVVAEGTETAAQVNFLRYQQCDETQGFYFSKPLPAAELREMLELARHWLSDAAAEHITDTDNCVAINAKN</sequence>
<dbReference type="PANTHER" id="PTHR44757">
    <property type="entry name" value="DIGUANYLATE CYCLASE DGCP"/>
    <property type="match status" value="1"/>
</dbReference>
<dbReference type="EMBL" id="UOFR01000080">
    <property type="protein sequence ID" value="VAX00994.1"/>
    <property type="molecule type" value="Genomic_DNA"/>
</dbReference>
<dbReference type="InterPro" id="IPR001633">
    <property type="entry name" value="EAL_dom"/>
</dbReference>
<dbReference type="InterPro" id="IPR043128">
    <property type="entry name" value="Rev_trsase/Diguanyl_cyclase"/>
</dbReference>
<dbReference type="SUPFAM" id="SSF141868">
    <property type="entry name" value="EAL domain-like"/>
    <property type="match status" value="1"/>
</dbReference>
<dbReference type="Gene3D" id="3.30.70.270">
    <property type="match status" value="1"/>
</dbReference>
<organism evidence="4">
    <name type="scientific">hydrothermal vent metagenome</name>
    <dbReference type="NCBI Taxonomy" id="652676"/>
    <lineage>
        <taxon>unclassified sequences</taxon>
        <taxon>metagenomes</taxon>
        <taxon>ecological metagenomes</taxon>
    </lineage>
</organism>
<keyword evidence="1" id="KW-0472">Membrane</keyword>
<dbReference type="InterPro" id="IPR029787">
    <property type="entry name" value="Nucleotide_cyclase"/>
</dbReference>
<gene>
    <name evidence="4" type="ORF">MNBD_GAMMA21-1122</name>
</gene>
<dbReference type="PROSITE" id="PS50887">
    <property type="entry name" value="GGDEF"/>
    <property type="match status" value="1"/>
</dbReference>
<feature type="transmembrane region" description="Helical" evidence="1">
    <location>
        <begin position="91"/>
        <end position="118"/>
    </location>
</feature>
<protein>
    <submittedName>
        <fullName evidence="4">Diguanylate cyclase/phosphodiesterase (GGDEF &amp; EAL domains) with PAS/PAC sensor(S)</fullName>
    </submittedName>
</protein>
<feature type="transmembrane region" description="Helical" evidence="1">
    <location>
        <begin position="124"/>
        <end position="145"/>
    </location>
</feature>
<dbReference type="Pfam" id="PF00990">
    <property type="entry name" value="GGDEF"/>
    <property type="match status" value="1"/>
</dbReference>
<feature type="transmembrane region" description="Helical" evidence="1">
    <location>
        <begin position="157"/>
        <end position="182"/>
    </location>
</feature>
<proteinExistence type="predicted"/>
<dbReference type="SMART" id="SM00267">
    <property type="entry name" value="GGDEF"/>
    <property type="match status" value="1"/>
</dbReference>
<keyword evidence="1" id="KW-1133">Transmembrane helix</keyword>
<dbReference type="PANTHER" id="PTHR44757:SF2">
    <property type="entry name" value="BIOFILM ARCHITECTURE MAINTENANCE PROTEIN MBAA"/>
    <property type="match status" value="1"/>
</dbReference>
<dbReference type="AlphaFoldDB" id="A0A3B1AMB6"/>
<dbReference type="InterPro" id="IPR052155">
    <property type="entry name" value="Biofilm_reg_signaling"/>
</dbReference>
<evidence type="ECO:0000256" key="1">
    <source>
        <dbReference type="SAM" id="Phobius"/>
    </source>
</evidence>
<evidence type="ECO:0000313" key="4">
    <source>
        <dbReference type="EMBL" id="VAX00994.1"/>
    </source>
</evidence>
<evidence type="ECO:0000259" key="2">
    <source>
        <dbReference type="PROSITE" id="PS50883"/>
    </source>
</evidence>
<dbReference type="SMART" id="SM00052">
    <property type="entry name" value="EAL"/>
    <property type="match status" value="1"/>
</dbReference>
<dbReference type="SUPFAM" id="SSF55073">
    <property type="entry name" value="Nucleotide cyclase"/>
    <property type="match status" value="1"/>
</dbReference>
<name>A0A3B1AMB6_9ZZZZ</name>
<dbReference type="CDD" id="cd01949">
    <property type="entry name" value="GGDEF"/>
    <property type="match status" value="1"/>
</dbReference>
<evidence type="ECO:0000259" key="3">
    <source>
        <dbReference type="PROSITE" id="PS50887"/>
    </source>
</evidence>
<dbReference type="CDD" id="cd01948">
    <property type="entry name" value="EAL"/>
    <property type="match status" value="1"/>
</dbReference>
<feature type="transmembrane region" description="Helical" evidence="1">
    <location>
        <begin position="58"/>
        <end position="79"/>
    </location>
</feature>
<dbReference type="NCBIfam" id="TIGR00254">
    <property type="entry name" value="GGDEF"/>
    <property type="match status" value="1"/>
</dbReference>
<feature type="transmembrane region" description="Helical" evidence="1">
    <location>
        <begin position="35"/>
        <end position="52"/>
    </location>
</feature>
<keyword evidence="1" id="KW-0812">Transmembrane</keyword>
<dbReference type="PROSITE" id="PS50883">
    <property type="entry name" value="EAL"/>
    <property type="match status" value="1"/>
</dbReference>
<reference evidence="4" key="1">
    <citation type="submission" date="2018-06" db="EMBL/GenBank/DDBJ databases">
        <authorList>
            <person name="Zhirakovskaya E."/>
        </authorList>
    </citation>
    <scope>NUCLEOTIDE SEQUENCE</scope>
</reference>